<sequence>MQLVAEKLVYAVENLFADEINQTKDKVKEHLSKQNWVAHAEIASMDCLHTLLQYHVWRLCHKTFVYEFHKYRESLSYPADPSSSKIFNQYVSSIDKEIISKWFGKYDFLQKMITQSVKNTCSFIESVSKHFSNDAALLLSKGLIKSGEKLQSITPLESDPHNGSKVNLCLEFESSIKLLYKPRSLEVDVLIDNLFSETLKFDALQGHSPVPRTINRDKYGWQEFVQHTSINHLETSDAYYNLGLCAAVFSCLGATDLHDENIIFNGTFPYFVDLETSLQPKYHDGHGHSLPELMQGRIMRSIANTSIIPAKQLTLPHEILIGAINTPYPQETNEMVFTLKNAGTDAIDIAKEKITVKRTTVPITLVGNQAPDPLPFQKDFLNGYSDGYVKVMDKREQICSTLTHIECLVRVVIRPTSQYYFMLDACLFPENLIDETTINKVLHYLKPPKLVRDSEIAKKTLEEEIRSIKAGDIPHFSIKANDKRLYSMDFVSNDIFDMSPANNAITMLQELSEEKLIHDQRIIAEGYSEIRIHESKYKNMEDLGYQSPLFSNALQKVTKDNPDSLAELIQSLAITTRGDNAETGWIGGVYGNIPISYDSISLISLHDTGGILFLLEHMKEYTQSSKEYIQLLNQANKGLSSLRHAFSVQLESAPKSIISGASSLDFVFSHHLNRAEEIEDVATELLLGDPAIGDVFIGLTGFGLILASFSNTPNEILRDLESKIFRESPSAMLPNDGIAHGNLGTIWSQFRLSYALRNMERCHQLLEQALQISFPNSAGWCNGNAGLLMVLAEMASSLNQPIDVYDVAKRSTQLSKDKPVDLSICHGAAGVLQSLLFAYQALGDSWYLSLANQYWEGALNLAKTNGFYTGEKNRDYLLGYFLGWSGVADSALMLKMYNNNVSTWFPLNLSSVSYQQNHTHKLHYPNRNLEEMSK</sequence>
<dbReference type="GO" id="GO:0005975">
    <property type="term" value="P:carbohydrate metabolic process"/>
    <property type="evidence" value="ECO:0007669"/>
    <property type="project" value="InterPro"/>
</dbReference>
<dbReference type="Pfam" id="PF05147">
    <property type="entry name" value="LANC_like"/>
    <property type="match status" value="1"/>
</dbReference>
<gene>
    <name evidence="3" type="ORF">AMD01_11785</name>
</gene>
<keyword evidence="4" id="KW-1185">Reference proteome</keyword>
<dbReference type="PATRIC" id="fig|284581.3.peg.2474"/>
<dbReference type="InterPro" id="IPR025410">
    <property type="entry name" value="Lant_dehyd"/>
</dbReference>
<accession>A0A0M0L766</accession>
<feature type="binding site" evidence="1">
    <location>
        <position position="826"/>
    </location>
    <ligand>
        <name>Zn(2+)</name>
        <dbReference type="ChEBI" id="CHEBI:29105"/>
    </ligand>
</feature>
<evidence type="ECO:0000259" key="2">
    <source>
        <dbReference type="Pfam" id="PF13575"/>
    </source>
</evidence>
<evidence type="ECO:0000313" key="4">
    <source>
        <dbReference type="Proteomes" id="UP000037558"/>
    </source>
</evidence>
<dbReference type="SMART" id="SM01260">
    <property type="entry name" value="LANC_like"/>
    <property type="match status" value="1"/>
</dbReference>
<feature type="domain" description="Lantibiotic biosynthesis protein dehydration" evidence="2">
    <location>
        <begin position="106"/>
        <end position="478"/>
    </location>
</feature>
<evidence type="ECO:0000256" key="1">
    <source>
        <dbReference type="PIRSR" id="PIRSR607822-1"/>
    </source>
</evidence>
<protein>
    <recommendedName>
        <fullName evidence="2">Lantibiotic biosynthesis protein dehydration domain-containing protein</fullName>
    </recommendedName>
</protein>
<organism evidence="3 4">
    <name type="scientific">Priestia koreensis</name>
    <dbReference type="NCBI Taxonomy" id="284581"/>
    <lineage>
        <taxon>Bacteria</taxon>
        <taxon>Bacillati</taxon>
        <taxon>Bacillota</taxon>
        <taxon>Bacilli</taxon>
        <taxon>Bacillales</taxon>
        <taxon>Bacillaceae</taxon>
        <taxon>Priestia</taxon>
    </lineage>
</organism>
<proteinExistence type="predicted"/>
<dbReference type="InterPro" id="IPR007822">
    <property type="entry name" value="LANC-like"/>
</dbReference>
<dbReference type="SUPFAM" id="SSF158745">
    <property type="entry name" value="LanC-like"/>
    <property type="match status" value="1"/>
</dbReference>
<name>A0A0M0L766_9BACI</name>
<keyword evidence="1" id="KW-0862">Zinc</keyword>
<dbReference type="AlphaFoldDB" id="A0A0M0L766"/>
<dbReference type="InterPro" id="IPR017146">
    <property type="entry name" value="Lanti_2_LanM"/>
</dbReference>
<keyword evidence="1" id="KW-0479">Metal-binding</keyword>
<dbReference type="Proteomes" id="UP000037558">
    <property type="component" value="Unassembled WGS sequence"/>
</dbReference>
<dbReference type="InterPro" id="IPR012341">
    <property type="entry name" value="6hp_glycosidase-like_sf"/>
</dbReference>
<feature type="binding site" evidence="1">
    <location>
        <position position="825"/>
    </location>
    <ligand>
        <name>Zn(2+)</name>
        <dbReference type="ChEBI" id="CHEBI:29105"/>
    </ligand>
</feature>
<dbReference type="GO" id="GO:0031179">
    <property type="term" value="P:peptide modification"/>
    <property type="evidence" value="ECO:0007669"/>
    <property type="project" value="InterPro"/>
</dbReference>
<dbReference type="PIRSF" id="PIRSF037228">
    <property type="entry name" value="Lant_mod_RumM"/>
    <property type="match status" value="1"/>
</dbReference>
<dbReference type="Gene3D" id="1.50.10.10">
    <property type="match status" value="1"/>
</dbReference>
<comment type="caution">
    <text evidence="3">The sequence shown here is derived from an EMBL/GenBank/DDBJ whole genome shotgun (WGS) entry which is preliminary data.</text>
</comment>
<dbReference type="EMBL" id="LILC01000013">
    <property type="protein sequence ID" value="KOO46498.1"/>
    <property type="molecule type" value="Genomic_DNA"/>
</dbReference>
<feature type="binding site" evidence="1">
    <location>
        <position position="781"/>
    </location>
    <ligand>
        <name>Zn(2+)</name>
        <dbReference type="ChEBI" id="CHEBI:29105"/>
    </ligand>
</feature>
<reference evidence="4" key="1">
    <citation type="submission" date="2015-08" db="EMBL/GenBank/DDBJ databases">
        <title>Fjat-14210 dsm16467.</title>
        <authorList>
            <person name="Liu B."/>
            <person name="Wang J."/>
            <person name="Zhu Y."/>
            <person name="Liu G."/>
            <person name="Chen Q."/>
            <person name="Chen Z."/>
            <person name="Lan J."/>
            <person name="Che J."/>
            <person name="Ge C."/>
            <person name="Shi H."/>
            <person name="Pan Z."/>
            <person name="Liu X."/>
        </authorList>
    </citation>
    <scope>NUCLEOTIDE SEQUENCE [LARGE SCALE GENOMIC DNA]</scope>
    <source>
        <strain evidence="4">DSM 16467</strain>
    </source>
</reference>
<dbReference type="Pfam" id="PF13575">
    <property type="entry name" value="DUF4135"/>
    <property type="match status" value="1"/>
</dbReference>
<dbReference type="STRING" id="284581.AMD01_11785"/>
<evidence type="ECO:0000313" key="3">
    <source>
        <dbReference type="EMBL" id="KOO46498.1"/>
    </source>
</evidence>
<dbReference type="RefSeq" id="WP_053401593.1">
    <property type="nucleotide sequence ID" value="NZ_LILC01000013.1"/>
</dbReference>
<dbReference type="NCBIfam" id="TIGR03897">
    <property type="entry name" value="lanti_2_LanM"/>
    <property type="match status" value="1"/>
</dbReference>
<dbReference type="GO" id="GO:0046872">
    <property type="term" value="F:metal ion binding"/>
    <property type="evidence" value="ECO:0007669"/>
    <property type="project" value="UniProtKB-KW"/>
</dbReference>
<dbReference type="OrthoDB" id="9148343at2"/>